<evidence type="ECO:0000313" key="7">
    <source>
        <dbReference type="Ensembl" id="ENSPNAP00000065322.1"/>
    </source>
</evidence>
<dbReference type="Ensembl" id="ENSPNAT00000073397.1">
    <property type="protein sequence ID" value="ENSPNAP00000065322.1"/>
    <property type="gene ID" value="ENSPNAG00000032447.1"/>
</dbReference>
<keyword evidence="5" id="KW-0539">Nucleus</keyword>
<evidence type="ECO:0000256" key="6">
    <source>
        <dbReference type="SAM" id="MobiDB-lite"/>
    </source>
</evidence>
<dbReference type="InterPro" id="IPR053719">
    <property type="entry name" value="Lipogen_MT_Stabilize_sf"/>
</dbReference>
<evidence type="ECO:0000313" key="8">
    <source>
        <dbReference type="Proteomes" id="UP001501920"/>
    </source>
</evidence>
<evidence type="ECO:0000256" key="5">
    <source>
        <dbReference type="ARBA" id="ARBA00023242"/>
    </source>
</evidence>
<keyword evidence="4" id="KW-0963">Cytoplasm</keyword>
<sequence>GRSSDKSQKNSLFTAMNRFIGAVNNMDQTVMVPSLLRDVPLEQRDAEPGRYLRNAEADMYTYYTQLKSIRNEIEWGVVREEQRRKERSANTAVNAANTEPEGEDGTDLEQLLQYHLKGLHGVLTKLTSQANNLTNRYKQEIGIAGWGQ</sequence>
<organism evidence="7 8">
    <name type="scientific">Pygocentrus nattereri</name>
    <name type="common">Red-bellied piranha</name>
    <dbReference type="NCBI Taxonomy" id="42514"/>
    <lineage>
        <taxon>Eukaryota</taxon>
        <taxon>Metazoa</taxon>
        <taxon>Chordata</taxon>
        <taxon>Craniata</taxon>
        <taxon>Vertebrata</taxon>
        <taxon>Euteleostomi</taxon>
        <taxon>Actinopterygii</taxon>
        <taxon>Neopterygii</taxon>
        <taxon>Teleostei</taxon>
        <taxon>Ostariophysi</taxon>
        <taxon>Characiformes</taxon>
        <taxon>Characoidei</taxon>
        <taxon>Pygocentrus</taxon>
    </lineage>
</organism>
<dbReference type="InterPro" id="IPR009786">
    <property type="entry name" value="Spot_14"/>
</dbReference>
<dbReference type="Gene3D" id="6.10.140.1610">
    <property type="match status" value="1"/>
</dbReference>
<dbReference type="GO" id="GO:0046890">
    <property type="term" value="P:regulation of lipid biosynthetic process"/>
    <property type="evidence" value="ECO:0007669"/>
    <property type="project" value="TreeGrafter"/>
</dbReference>
<evidence type="ECO:0000256" key="2">
    <source>
        <dbReference type="ARBA" id="ARBA00004496"/>
    </source>
</evidence>
<reference evidence="7 8" key="1">
    <citation type="submission" date="2020-10" db="EMBL/GenBank/DDBJ databases">
        <title>Pygocentrus nattereri (red-bellied piranha) genome, fPygNat1, primary haplotype.</title>
        <authorList>
            <person name="Myers G."/>
            <person name="Meyer A."/>
            <person name="Karagic N."/>
            <person name="Pippel M."/>
            <person name="Winkler S."/>
            <person name="Tracey A."/>
            <person name="Wood J."/>
            <person name="Formenti G."/>
            <person name="Howe K."/>
            <person name="Fedrigo O."/>
            <person name="Jarvis E.D."/>
        </authorList>
    </citation>
    <scope>NUCLEOTIDE SEQUENCE [LARGE SCALE GENOMIC DNA]</scope>
</reference>
<dbReference type="PANTHER" id="PTHR14315:SF19">
    <property type="entry name" value="MID1-INTERACTING PROTEIN 1-B-RELATED"/>
    <property type="match status" value="1"/>
</dbReference>
<comment type="subcellular location">
    <subcellularLocation>
        <location evidence="2">Cytoplasm</location>
    </subcellularLocation>
    <subcellularLocation>
        <location evidence="1">Nucleus</location>
    </subcellularLocation>
</comment>
<dbReference type="PANTHER" id="PTHR14315">
    <property type="entry name" value="SPOT14 FAMILY MEMBER"/>
    <property type="match status" value="1"/>
</dbReference>
<evidence type="ECO:0000256" key="3">
    <source>
        <dbReference type="ARBA" id="ARBA00009488"/>
    </source>
</evidence>
<dbReference type="GO" id="GO:0005829">
    <property type="term" value="C:cytosol"/>
    <property type="evidence" value="ECO:0007669"/>
    <property type="project" value="TreeGrafter"/>
</dbReference>
<dbReference type="GeneTree" id="ENSGT00500000044890"/>
<dbReference type="Proteomes" id="UP001501920">
    <property type="component" value="Chromosome 6"/>
</dbReference>
<dbReference type="Pfam" id="PF07084">
    <property type="entry name" value="Spot_14"/>
    <property type="match status" value="1"/>
</dbReference>
<comment type="similarity">
    <text evidence="3">Belongs to the SPOT14 family.</text>
</comment>
<evidence type="ECO:0000256" key="1">
    <source>
        <dbReference type="ARBA" id="ARBA00004123"/>
    </source>
</evidence>
<reference evidence="7" key="2">
    <citation type="submission" date="2025-08" db="UniProtKB">
        <authorList>
            <consortium name="Ensembl"/>
        </authorList>
    </citation>
    <scope>IDENTIFICATION</scope>
</reference>
<accession>A0AAR2KSE4</accession>
<dbReference type="AlphaFoldDB" id="A0AAR2KSE4"/>
<evidence type="ECO:0000256" key="4">
    <source>
        <dbReference type="ARBA" id="ARBA00022490"/>
    </source>
</evidence>
<dbReference type="GO" id="GO:0005634">
    <property type="term" value="C:nucleus"/>
    <property type="evidence" value="ECO:0007669"/>
    <property type="project" value="UniProtKB-SubCell"/>
</dbReference>
<proteinExistence type="inferred from homology"/>
<name>A0AAR2KSE4_PYGNA</name>
<feature type="region of interest" description="Disordered" evidence="6">
    <location>
        <begin position="81"/>
        <end position="105"/>
    </location>
</feature>
<reference evidence="7" key="3">
    <citation type="submission" date="2025-09" db="UniProtKB">
        <authorList>
            <consortium name="Ensembl"/>
        </authorList>
    </citation>
    <scope>IDENTIFICATION</scope>
</reference>
<protein>
    <submittedName>
        <fullName evidence="7">MID1 interacting protein 1a</fullName>
    </submittedName>
</protein>
<keyword evidence="8" id="KW-1185">Reference proteome</keyword>